<gene>
    <name evidence="8" type="primary">PGR_1</name>
    <name evidence="8" type="ORF">Hypma_010563</name>
</gene>
<feature type="transmembrane region" description="Helical" evidence="7">
    <location>
        <begin position="209"/>
        <end position="229"/>
    </location>
</feature>
<evidence type="ECO:0000313" key="8">
    <source>
        <dbReference type="EMBL" id="RDB22359.1"/>
    </source>
</evidence>
<accession>A0A369JJH2</accession>
<comment type="subcellular location">
    <subcellularLocation>
        <location evidence="1">Membrane</location>
        <topology evidence="1">Multi-pass membrane protein</topology>
    </subcellularLocation>
</comment>
<feature type="transmembrane region" description="Helical" evidence="7">
    <location>
        <begin position="241"/>
        <end position="263"/>
    </location>
</feature>
<sequence>MRNATPPKPRTASYLATMNDLLLAVGFASFLSIHGLRKKSLSPSGALTAFVVGILTMAGALRVFGVALIVFYLLGSRATKYGKQRKAKMEEGYVEAGYRTGWQVLCNSAWAVGAATLWNAIYVPGSIHAAIVRGLSGRVYDGNEWCAVEYGNGWSRGLVFAVLGHFGCCLGDTLASELGILSKGKPRLVTTLKVVPPGTNGGMTVGGTAWSVAGGAVMGLVMGLCLLLENGACGIGVLPGVVAWGAFAGGFGSLVDSVLGATVQRTRYASEKGLVLQDGSAIKGKDIQVISGWDILTNNQSLACLNKIARRGASASLTKPDVFLMVYPDIHPRVPPLLRRSRRQAPHFSSQPQFSPAHHNPQHGRQLQCPGGPFYVLLPLLPSRMTPPTKPCILPPQEHAYLVNPATSAPSVDKRRPKTETRRVSLSGSLTMPRVSKDACLRPRTTALH</sequence>
<dbReference type="GO" id="GO:0016020">
    <property type="term" value="C:membrane"/>
    <property type="evidence" value="ECO:0007669"/>
    <property type="project" value="UniProtKB-SubCell"/>
</dbReference>
<dbReference type="EMBL" id="LUEZ02000051">
    <property type="protein sequence ID" value="RDB22359.1"/>
    <property type="molecule type" value="Genomic_DNA"/>
</dbReference>
<evidence type="ECO:0000256" key="5">
    <source>
        <dbReference type="ARBA" id="ARBA00023136"/>
    </source>
</evidence>
<keyword evidence="9" id="KW-1185">Reference proteome</keyword>
<feature type="transmembrane region" description="Helical" evidence="7">
    <location>
        <begin position="12"/>
        <end position="33"/>
    </location>
</feature>
<evidence type="ECO:0000256" key="6">
    <source>
        <dbReference type="SAM" id="MobiDB-lite"/>
    </source>
</evidence>
<dbReference type="OrthoDB" id="30881at2759"/>
<dbReference type="STRING" id="39966.A0A369JJH2"/>
<evidence type="ECO:0000256" key="3">
    <source>
        <dbReference type="ARBA" id="ARBA00022692"/>
    </source>
</evidence>
<feature type="region of interest" description="Disordered" evidence="6">
    <location>
        <begin position="405"/>
        <end position="429"/>
    </location>
</feature>
<dbReference type="Proteomes" id="UP000076154">
    <property type="component" value="Unassembled WGS sequence"/>
</dbReference>
<evidence type="ECO:0000256" key="1">
    <source>
        <dbReference type="ARBA" id="ARBA00004141"/>
    </source>
</evidence>
<evidence type="ECO:0000256" key="4">
    <source>
        <dbReference type="ARBA" id="ARBA00022989"/>
    </source>
</evidence>
<keyword evidence="4 7" id="KW-1133">Transmembrane helix</keyword>
<feature type="compositionally biased region" description="Basic and acidic residues" evidence="6">
    <location>
        <begin position="412"/>
        <end position="423"/>
    </location>
</feature>
<evidence type="ECO:0000256" key="7">
    <source>
        <dbReference type="SAM" id="Phobius"/>
    </source>
</evidence>
<organism evidence="8 9">
    <name type="scientific">Hypsizygus marmoreus</name>
    <name type="common">White beech mushroom</name>
    <name type="synonym">Agaricus marmoreus</name>
    <dbReference type="NCBI Taxonomy" id="39966"/>
    <lineage>
        <taxon>Eukaryota</taxon>
        <taxon>Fungi</taxon>
        <taxon>Dikarya</taxon>
        <taxon>Basidiomycota</taxon>
        <taxon>Agaricomycotina</taxon>
        <taxon>Agaricomycetes</taxon>
        <taxon>Agaricomycetidae</taxon>
        <taxon>Agaricales</taxon>
        <taxon>Tricholomatineae</taxon>
        <taxon>Lyophyllaceae</taxon>
        <taxon>Hypsizygus</taxon>
    </lineage>
</organism>
<dbReference type="PANTHER" id="PTHR13353">
    <property type="entry name" value="TRANSMEMBRANE PROTEIN 19"/>
    <property type="match status" value="1"/>
</dbReference>
<protein>
    <submittedName>
        <fullName evidence="8">Protein PGR</fullName>
    </submittedName>
</protein>
<dbReference type="AlphaFoldDB" id="A0A369JJH2"/>
<dbReference type="InParanoid" id="A0A369JJH2"/>
<evidence type="ECO:0000256" key="2">
    <source>
        <dbReference type="ARBA" id="ARBA00009012"/>
    </source>
</evidence>
<comment type="caution">
    <text evidence="8">The sequence shown here is derived from an EMBL/GenBank/DDBJ whole genome shotgun (WGS) entry which is preliminary data.</text>
</comment>
<reference evidence="8" key="1">
    <citation type="submission" date="2018-04" db="EMBL/GenBank/DDBJ databases">
        <title>Whole genome sequencing of Hypsizygus marmoreus.</title>
        <authorList>
            <person name="Choi I.-G."/>
            <person name="Min B."/>
            <person name="Kim J.-G."/>
            <person name="Kim S."/>
            <person name="Oh Y.-L."/>
            <person name="Kong W.-S."/>
            <person name="Park H."/>
            <person name="Jeong J."/>
            <person name="Song E.-S."/>
        </authorList>
    </citation>
    <scope>NUCLEOTIDE SEQUENCE [LARGE SCALE GENOMIC DNA]</scope>
    <source>
        <strain evidence="8">51987-8</strain>
    </source>
</reference>
<dbReference type="PANTHER" id="PTHR13353:SF5">
    <property type="entry name" value="TRANSMEMBRANE PROTEIN 19"/>
    <property type="match status" value="1"/>
</dbReference>
<proteinExistence type="inferred from homology"/>
<keyword evidence="5 7" id="KW-0472">Membrane</keyword>
<comment type="similarity">
    <text evidence="2">Belongs to the TMEM19 family.</text>
</comment>
<dbReference type="Pfam" id="PF01940">
    <property type="entry name" value="DUF92"/>
    <property type="match status" value="1"/>
</dbReference>
<name>A0A369JJH2_HYPMA</name>
<evidence type="ECO:0000313" key="9">
    <source>
        <dbReference type="Proteomes" id="UP000076154"/>
    </source>
</evidence>
<dbReference type="InterPro" id="IPR002794">
    <property type="entry name" value="DUF92_TMEM19"/>
</dbReference>
<keyword evidence="3 7" id="KW-0812">Transmembrane</keyword>
<feature type="transmembrane region" description="Helical" evidence="7">
    <location>
        <begin position="45"/>
        <end position="75"/>
    </location>
</feature>
<feature type="region of interest" description="Disordered" evidence="6">
    <location>
        <begin position="342"/>
        <end position="366"/>
    </location>
</feature>